<sequence>MDALFSMLLVGLFVNANLATAKQCKVNGSLNIGPSYSSSASLVVNFPSAVSFSNVPYVYVWARGRSKHNGLFRVQVATVDLLGFDVIITKVSLNRGPWDSSLNIQWKTRDMPSMTMVPPSSLPGLRRGQVTFYQRYEHIPEIYAWARSPTNLIPRKRYTVNIRSSSNIGFTFTIRNLNAYDFNENHSLQLYWSVHQKANSEYVTKMVGNGNYSSIVDIPPITWLTTPTITETSKNVFDIFGRDIHFSVVRQMLHEATNRKFPLNQTTNAEELYQVSLRGDCVYLDFDVTMQGLKKITIHARKFISNRKTLTFKAPQICEQIIESRCIYLDKAETYLDGANGKNGIASPLVEIHVQKVEGHVEIISAANDGNFGENGSDGPAGEVGKIGKSLWVEKMHYDMQGNAIPFWRAFKCVVAKGLVGQRGGRGVDGRKAGLAGRGGHAEKVTLNTQFVLGSLKVTQRPGKGGSPAEHGYGGRGGYGGSGGCGRGCSEESCYKASRWRDRKNCALPFIDCSNNGRGRNGPIGESALDAFKIYPLPKKGENGIVKKSVLRKVDNLKVWFVNDTELLNLIRRRGELLVARNKTGDALEIFSFLTSVTDKTSSLYWQASLQKNALQGDLMYHERNNIYPSLSWTYLKERTSNLFTAGKTYETAYNNMKHKMDDLNLASQFTKKTVNVDLTKSKRNLIDELEDLKTEKRLYVKSLERIDKTMMTEQQEIKHLIPEIIRTSKQETARKQRKIFIDLIGATVGLATGIVTKGPGSVYSSSATTARYFCIWHSLYQDHEIAIKRSLYELAKAYQFMSLRKFETFKNYDNTYGDWALTSNLGQLIGMLHFQQIKQTLDDERNRFLKALSTTAGSSSHTYTLFREFDSVTHPSLMTLFRKKGRVTVHLDLNPNNITTTGCVSCYNARLMSIYVEINGSAQPEAVPFRIYVKVAHMGDSNFLLPLSDGNKTVINFQQKPEDVAGGHVVHFNRKQLVTSLLDPLLQNKFKPSEGNRFCHDYNRVQDFFGGQLCKSPYATYTITVPRRRRLPCHRHVSGTNCQDLDFTRFEKLRMFLKIKAWSNYPIPPN</sequence>
<evidence type="ECO:0000313" key="4">
    <source>
        <dbReference type="Proteomes" id="UP001642483"/>
    </source>
</evidence>
<proteinExistence type="predicted"/>
<protein>
    <submittedName>
        <fullName evidence="3">Uncharacterized protein</fullName>
    </submittedName>
</protein>
<evidence type="ECO:0000313" key="3">
    <source>
        <dbReference type="EMBL" id="CAK8684704.1"/>
    </source>
</evidence>
<evidence type="ECO:0000256" key="2">
    <source>
        <dbReference type="SAM" id="SignalP"/>
    </source>
</evidence>
<organism evidence="3 4">
    <name type="scientific">Clavelina lepadiformis</name>
    <name type="common">Light-bulb sea squirt</name>
    <name type="synonym">Ascidia lepadiformis</name>
    <dbReference type="NCBI Taxonomy" id="159417"/>
    <lineage>
        <taxon>Eukaryota</taxon>
        <taxon>Metazoa</taxon>
        <taxon>Chordata</taxon>
        <taxon>Tunicata</taxon>
        <taxon>Ascidiacea</taxon>
        <taxon>Aplousobranchia</taxon>
        <taxon>Clavelinidae</taxon>
        <taxon>Clavelina</taxon>
    </lineage>
</organism>
<keyword evidence="1" id="KW-0175">Coiled coil</keyword>
<comment type="caution">
    <text evidence="3">The sequence shown here is derived from an EMBL/GenBank/DDBJ whole genome shotgun (WGS) entry which is preliminary data.</text>
</comment>
<accession>A0ABP0G216</accession>
<reference evidence="3 4" key="1">
    <citation type="submission" date="2024-02" db="EMBL/GenBank/DDBJ databases">
        <authorList>
            <person name="Daric V."/>
            <person name="Darras S."/>
        </authorList>
    </citation>
    <scope>NUCLEOTIDE SEQUENCE [LARGE SCALE GENOMIC DNA]</scope>
</reference>
<dbReference type="EMBL" id="CAWYQH010000098">
    <property type="protein sequence ID" value="CAK8684704.1"/>
    <property type="molecule type" value="Genomic_DNA"/>
</dbReference>
<keyword evidence="2" id="KW-0732">Signal</keyword>
<gene>
    <name evidence="3" type="ORF">CVLEPA_LOCUS15827</name>
</gene>
<name>A0ABP0G216_CLALP</name>
<evidence type="ECO:0000256" key="1">
    <source>
        <dbReference type="SAM" id="Coils"/>
    </source>
</evidence>
<dbReference type="Proteomes" id="UP001642483">
    <property type="component" value="Unassembled WGS sequence"/>
</dbReference>
<feature type="chain" id="PRO_5047160381" evidence="2">
    <location>
        <begin position="22"/>
        <end position="1071"/>
    </location>
</feature>
<feature type="coiled-coil region" evidence="1">
    <location>
        <begin position="676"/>
        <end position="703"/>
    </location>
</feature>
<keyword evidence="4" id="KW-1185">Reference proteome</keyword>
<feature type="signal peptide" evidence="2">
    <location>
        <begin position="1"/>
        <end position="21"/>
    </location>
</feature>